<sequence length="221" mass="23029">MDNDVSAGSTTTVVGRLTLGITLLAFGLGYADVIDGVTAADAVSVAHYVGGVALFVAGLLALRERDAASGTAFSALGALWFTWAVTAGSRMSDNAAGLFLLLFALVALSLTLGRRAASSTRAPTACSPSRSCCWPSRTSRATTVSAGSAAGSRWPRARSPGTRRRRPWPTGPPPSPDALPAGGDGRRLTAAGRGWAPRPLWERVPVRLVTRTGTRSYCCRR</sequence>
<feature type="transmembrane region" description="Helical" evidence="2">
    <location>
        <begin position="69"/>
        <end position="89"/>
    </location>
</feature>
<evidence type="ECO:0000256" key="2">
    <source>
        <dbReference type="SAM" id="Phobius"/>
    </source>
</evidence>
<keyword evidence="2" id="KW-1133">Transmembrane helix</keyword>
<dbReference type="EMBL" id="AP019621">
    <property type="protein sequence ID" value="BBJ53385.1"/>
    <property type="molecule type" value="Genomic_DNA"/>
</dbReference>
<feature type="compositionally biased region" description="Low complexity" evidence="1">
    <location>
        <begin position="143"/>
        <end position="160"/>
    </location>
</feature>
<name>A0A499VFW6_STRAX</name>
<accession>A0A499VFW6</accession>
<feature type="transmembrane region" description="Helical" evidence="2">
    <location>
        <begin position="12"/>
        <end position="31"/>
    </location>
</feature>
<protein>
    <submittedName>
        <fullName evidence="3">Uncharacterized protein</fullName>
    </submittedName>
</protein>
<dbReference type="AlphaFoldDB" id="A0A499VFW6"/>
<feature type="region of interest" description="Disordered" evidence="1">
    <location>
        <begin position="143"/>
        <end position="192"/>
    </location>
</feature>
<feature type="transmembrane region" description="Helical" evidence="2">
    <location>
        <begin position="43"/>
        <end position="62"/>
    </location>
</feature>
<keyword evidence="2" id="KW-0472">Membrane</keyword>
<proteinExistence type="predicted"/>
<evidence type="ECO:0000313" key="3">
    <source>
        <dbReference type="EMBL" id="BBJ53385.1"/>
    </source>
</evidence>
<evidence type="ECO:0000256" key="1">
    <source>
        <dbReference type="SAM" id="MobiDB-lite"/>
    </source>
</evidence>
<gene>
    <name evidence="3" type="ORF">SAVMC3_60140</name>
</gene>
<feature type="transmembrane region" description="Helical" evidence="2">
    <location>
        <begin position="95"/>
        <end position="113"/>
    </location>
</feature>
<organism evidence="3">
    <name type="scientific">Streptomyces avermitilis</name>
    <dbReference type="NCBI Taxonomy" id="33903"/>
    <lineage>
        <taxon>Bacteria</taxon>
        <taxon>Bacillati</taxon>
        <taxon>Actinomycetota</taxon>
        <taxon>Actinomycetes</taxon>
        <taxon>Kitasatosporales</taxon>
        <taxon>Streptomycetaceae</taxon>
        <taxon>Streptomyces</taxon>
    </lineage>
</organism>
<reference evidence="3" key="1">
    <citation type="submission" date="2019-04" db="EMBL/GenBank/DDBJ databases">
        <title>Draft genome sequences of Streptomyces avermitilis MC3.</title>
        <authorList>
            <person name="Komaki H."/>
            <person name="Tamura T."/>
            <person name="Hosoyama A."/>
        </authorList>
    </citation>
    <scope>NUCLEOTIDE SEQUENCE</scope>
    <source>
        <strain evidence="3">MC3</strain>
    </source>
</reference>
<keyword evidence="2" id="KW-0812">Transmembrane</keyword>